<reference evidence="3" key="1">
    <citation type="submission" date="2015-05" db="UniProtKB">
        <authorList>
            <consortium name="EnsemblMetazoa"/>
        </authorList>
    </citation>
    <scope>IDENTIFICATION</scope>
</reference>
<evidence type="ECO:0000313" key="3">
    <source>
        <dbReference type="EnsemblMetazoa" id="RPRC013115-PA"/>
    </source>
</evidence>
<dbReference type="EMBL" id="ACPB03012560">
    <property type="status" value="NOT_ANNOTATED_CDS"/>
    <property type="molecule type" value="Genomic_DNA"/>
</dbReference>
<protein>
    <submittedName>
        <fullName evidence="3">CUB domain-containing protein</fullName>
    </submittedName>
</protein>
<dbReference type="HOGENOM" id="CLU_2690877_0_0_1"/>
<dbReference type="STRING" id="13249.T1I9Z4"/>
<organism evidence="3 4">
    <name type="scientific">Rhodnius prolixus</name>
    <name type="common">Triatomid bug</name>
    <dbReference type="NCBI Taxonomy" id="13249"/>
    <lineage>
        <taxon>Eukaryota</taxon>
        <taxon>Metazoa</taxon>
        <taxon>Ecdysozoa</taxon>
        <taxon>Arthropoda</taxon>
        <taxon>Hexapoda</taxon>
        <taxon>Insecta</taxon>
        <taxon>Pterygota</taxon>
        <taxon>Neoptera</taxon>
        <taxon>Paraneoptera</taxon>
        <taxon>Hemiptera</taxon>
        <taxon>Heteroptera</taxon>
        <taxon>Panheteroptera</taxon>
        <taxon>Cimicomorpha</taxon>
        <taxon>Reduviidae</taxon>
        <taxon>Triatominae</taxon>
        <taxon>Rhodnius</taxon>
    </lineage>
</organism>
<dbReference type="OMA" id="GAMCEYQ"/>
<accession>T1I9Z4</accession>
<keyword evidence="4" id="KW-1185">Reference proteome</keyword>
<evidence type="ECO:0000256" key="1">
    <source>
        <dbReference type="ARBA" id="ARBA00023157"/>
    </source>
</evidence>
<dbReference type="Pfam" id="PF00431">
    <property type="entry name" value="CUB"/>
    <property type="match status" value="1"/>
</dbReference>
<dbReference type="VEuPathDB" id="VectorBase:RPRC013115"/>
<name>T1I9Z4_RHOPR</name>
<evidence type="ECO:0000256" key="2">
    <source>
        <dbReference type="PROSITE-ProRule" id="PRU00059"/>
    </source>
</evidence>
<dbReference type="Proteomes" id="UP000015103">
    <property type="component" value="Unassembled WGS sequence"/>
</dbReference>
<dbReference type="PROSITE" id="PS01180">
    <property type="entry name" value="CUB"/>
    <property type="match status" value="1"/>
</dbReference>
<comment type="caution">
    <text evidence="2">Lacks conserved residue(s) required for the propagation of feature annotation.</text>
</comment>
<dbReference type="AlphaFoldDB" id="T1I9Z4"/>
<dbReference type="EnsemblMetazoa" id="RPRC013115-RA">
    <property type="protein sequence ID" value="RPRC013115-PA"/>
    <property type="gene ID" value="RPRC013115"/>
</dbReference>
<dbReference type="SUPFAM" id="SSF49854">
    <property type="entry name" value="Spermadhesin, CUB domain"/>
    <property type="match status" value="1"/>
</dbReference>
<dbReference type="InterPro" id="IPR000859">
    <property type="entry name" value="CUB_dom"/>
</dbReference>
<sequence length="74" mass="8284">MGGGLWPGKYRTDGIKIPGAMCEYQFPTNNHSTTRGRFYSPFYPSSYTKNSKCVYRFKASGVLGVYVFLAVLCP</sequence>
<keyword evidence="1" id="KW-1015">Disulfide bond</keyword>
<dbReference type="InParanoid" id="T1I9Z4"/>
<evidence type="ECO:0000313" key="4">
    <source>
        <dbReference type="Proteomes" id="UP000015103"/>
    </source>
</evidence>
<dbReference type="EMBL" id="ACPB03012559">
    <property type="status" value="NOT_ANNOTATED_CDS"/>
    <property type="molecule type" value="Genomic_DNA"/>
</dbReference>
<proteinExistence type="predicted"/>
<dbReference type="Gene3D" id="2.60.120.290">
    <property type="entry name" value="Spermadhesin, CUB domain"/>
    <property type="match status" value="1"/>
</dbReference>
<dbReference type="InterPro" id="IPR035914">
    <property type="entry name" value="Sperma_CUB_dom_sf"/>
</dbReference>